<evidence type="ECO:0000259" key="5">
    <source>
        <dbReference type="PROSITE" id="PS51141"/>
    </source>
</evidence>
<evidence type="ECO:0000256" key="3">
    <source>
        <dbReference type="ARBA" id="ARBA00022833"/>
    </source>
</evidence>
<gene>
    <name evidence="6" type="ORF">MANT1106_LOCUS14304</name>
</gene>
<feature type="compositionally biased region" description="Gly residues" evidence="4">
    <location>
        <begin position="533"/>
        <end position="553"/>
    </location>
</feature>
<evidence type="ECO:0000313" key="6">
    <source>
        <dbReference type="EMBL" id="CAD8711617.1"/>
    </source>
</evidence>
<feature type="region of interest" description="Disordered" evidence="4">
    <location>
        <begin position="498"/>
        <end position="553"/>
    </location>
</feature>
<reference evidence="6" key="1">
    <citation type="submission" date="2021-01" db="EMBL/GenBank/DDBJ databases">
        <authorList>
            <person name="Corre E."/>
            <person name="Pelletier E."/>
            <person name="Niang G."/>
            <person name="Scheremetjew M."/>
            <person name="Finn R."/>
            <person name="Kale V."/>
            <person name="Holt S."/>
            <person name="Cochrane G."/>
            <person name="Meng A."/>
            <person name="Brown T."/>
            <person name="Cohen L."/>
        </authorList>
    </citation>
    <scope>NUCLEOTIDE SEQUENCE</scope>
    <source>
        <strain evidence="6">SL-175</strain>
    </source>
</reference>
<feature type="compositionally biased region" description="Basic and acidic residues" evidence="4">
    <location>
        <begin position="1566"/>
        <end position="1585"/>
    </location>
</feature>
<feature type="region of interest" description="Disordered" evidence="4">
    <location>
        <begin position="302"/>
        <end position="350"/>
    </location>
</feature>
<dbReference type="GO" id="GO:0008270">
    <property type="term" value="F:zinc ion binding"/>
    <property type="evidence" value="ECO:0007669"/>
    <property type="project" value="UniProtKB-KW"/>
</dbReference>
<feature type="compositionally biased region" description="Gly residues" evidence="4">
    <location>
        <begin position="200"/>
        <end position="214"/>
    </location>
</feature>
<organism evidence="6">
    <name type="scientific">Mantoniella antarctica</name>
    <dbReference type="NCBI Taxonomy" id="81844"/>
    <lineage>
        <taxon>Eukaryota</taxon>
        <taxon>Viridiplantae</taxon>
        <taxon>Chlorophyta</taxon>
        <taxon>Mamiellophyceae</taxon>
        <taxon>Mamiellales</taxon>
        <taxon>Mamiellaceae</taxon>
        <taxon>Mantoniella</taxon>
    </lineage>
</organism>
<dbReference type="InterPro" id="IPR004333">
    <property type="entry name" value="SBP_dom"/>
</dbReference>
<feature type="region of interest" description="Disordered" evidence="4">
    <location>
        <begin position="137"/>
        <end position="223"/>
    </location>
</feature>
<dbReference type="InterPro" id="IPR036893">
    <property type="entry name" value="SBP_sf"/>
</dbReference>
<dbReference type="PROSITE" id="PS51141">
    <property type="entry name" value="ZF_SBP"/>
    <property type="match status" value="1"/>
</dbReference>
<keyword evidence="3" id="KW-0862">Zinc</keyword>
<feature type="region of interest" description="Disordered" evidence="4">
    <location>
        <begin position="927"/>
        <end position="960"/>
    </location>
</feature>
<evidence type="ECO:0000256" key="4">
    <source>
        <dbReference type="SAM" id="MobiDB-lite"/>
    </source>
</evidence>
<dbReference type="Pfam" id="PF03110">
    <property type="entry name" value="SBP"/>
    <property type="match status" value="1"/>
</dbReference>
<dbReference type="SUPFAM" id="SSF103612">
    <property type="entry name" value="SBT domain"/>
    <property type="match status" value="1"/>
</dbReference>
<dbReference type="Gene3D" id="4.10.1100.10">
    <property type="entry name" value="Transcription factor, SBP-box domain"/>
    <property type="match status" value="1"/>
</dbReference>
<sequence length="1585" mass="171437">MSSTLTSSSRGSTHESWQPSDYVWDDVLLLARRRTRRCGPPVRQRSDNGGEGTSAARGLQMAEGGARAAPFDGATAGVNLAGVEHTAFPPFFAGDADDLCGGPTEAAAWVKVEETDAVWCGELGEFGPDASRFAPPFNGRGSKTSPQHRARLTHGGPLPHEFGMQQPRLARRPNEELSGNESGGGSDTEDNSRFYEGAAEGVGRGAEVKGGGGRPPEARTSTFVSQSKANLACRIDGCSETCENAYTARSRVCLKHMQALSTPIDGENKRFCQKCTRFHTVDAFDGTHRTCAAALLKRQQKAKRPRKIKEQETTTMQGMKGPKATQPDVKKEAAVGKVSKRHRTAKTPADTAATAAVFTGSLDPRRHDSDIPAVTGALLCPFGDTIEPTTKMSQQSNIHTIPRASTSQKCVTKLMDDVVDDISEESELWPTDVMFADIEMRAQDQSHRNDAGFLKPPLLAYNNVNQAKSGWMDSVEHHHHQQQQQQAIYHEEQQQQLRRFHQHQRQILDKSQELQSQHDIGGGVDGDRHGGEGDGGGDGWGTGDSGCSGYGSGSRGGDSGGNFGGGGFESNESLHYERFLQAVSSLDTATDEDRFNERAPTTHNLWQAAGVSMQQPTPVARHSRSNTNLQMGPTISIHDGAQTSTGVSYEEQMHPPGHGFRNSDTLDVLTLWAKLDGFSPSHFPIEGLAPELERWLGDKIPASVSGHIQPGCTLLTVDCLLPLGDASRIRADGVHALADSLLAGPLGRRGDVTVGMGCQALVCVADRDVSTGNIIPGRFSQRIPLDAAALLPGGAMAAKACATTLRPNATSTHNPDAHVLRVYPSCVFSSGNRLNIDNQSEQDMGDTSAAAAGMMSTVRVTFPATALAGCALRCRVNGRALPISIVSADRDTTTVSDPYLKMDMMTLVVEIAATGVDGVAMLELVRSSSHRPGGPGLEQPLHPHLYPRDDQDDLGSDDHSTHASHALLGVPVGLPAMPVLLISDPEVHAALEKLLQEQSDFGRRASTLYGVGATLLRGTASPQHALRFMCWAASKGCTGRALTRRLLSLYSATAIITSEKEAAFLLLHAAAAGDMGTVLEVLYYCGEAAEVRGFETDELAIFPCTDGETPLHRAAALYERSGNADVMYELLGTLAEPLAWTLGSLDRPQLTGSTLIADAVGAAVATLVGVSRRHLLSNIRAATPWSSTTAAIVQEAISACPFPGGATPYESARAAITLEMLSCTSSATRLLNAAIYFDADNDAADSTAGAGDAARCSVYDDEGDALLSTIFPTGTAMRAFVATACKRWPTLGCDRTVSGTVNSVREWTSRGVRQFRSVMSWLGRHGPNGNSSLFFDYNPDQEQLWMDYRTRSQIATDHMAFTFMVVFMVVDLVRDLNTSLLGSIDQQATRAMTDEFLQDLRIPCMYAALIFFFKRYSLWYSRHRETAIYVGRLMAVLSILGSNRLVSPQDGSEFRRITLFFTLNLFPAFYPIRADRHFFIQVINTIVMLMCGGGHSYTVTSYWALRSVLACASFVITLLLEVQSRRSFALKQEQELVASEQRRTEGQQSDTKGREDWFKWGTYSDYHSKPATRDGIAHTDAKKTT</sequence>
<keyword evidence="1" id="KW-0479">Metal-binding</keyword>
<evidence type="ECO:0000256" key="1">
    <source>
        <dbReference type="ARBA" id="ARBA00022723"/>
    </source>
</evidence>
<name>A0A7S0XAP6_9CHLO</name>
<dbReference type="GO" id="GO:0005634">
    <property type="term" value="C:nucleus"/>
    <property type="evidence" value="ECO:0007669"/>
    <property type="project" value="InterPro"/>
</dbReference>
<proteinExistence type="predicted"/>
<accession>A0A7S0XAP6</accession>
<feature type="region of interest" description="Disordered" evidence="4">
    <location>
        <begin position="37"/>
        <end position="64"/>
    </location>
</feature>
<dbReference type="EMBL" id="HBFC01023780">
    <property type="protein sequence ID" value="CAD8711617.1"/>
    <property type="molecule type" value="Transcribed_RNA"/>
</dbReference>
<feature type="domain" description="SBP-type" evidence="5">
    <location>
        <begin position="230"/>
        <end position="305"/>
    </location>
</feature>
<dbReference type="InterPro" id="IPR044817">
    <property type="entry name" value="SBP-like"/>
</dbReference>
<dbReference type="PANTHER" id="PTHR31251:SF169">
    <property type="entry name" value="SQUAMOSA PROMOTER-BINDING-LIKE PROTEIN 8"/>
    <property type="match status" value="1"/>
</dbReference>
<protein>
    <recommendedName>
        <fullName evidence="5">SBP-type domain-containing protein</fullName>
    </recommendedName>
</protein>
<dbReference type="GO" id="GO:0003677">
    <property type="term" value="F:DNA binding"/>
    <property type="evidence" value="ECO:0007669"/>
    <property type="project" value="InterPro"/>
</dbReference>
<evidence type="ECO:0000256" key="2">
    <source>
        <dbReference type="ARBA" id="ARBA00022771"/>
    </source>
</evidence>
<feature type="region of interest" description="Disordered" evidence="4">
    <location>
        <begin position="1563"/>
        <end position="1585"/>
    </location>
</feature>
<dbReference type="PANTHER" id="PTHR31251">
    <property type="entry name" value="SQUAMOSA PROMOTER-BINDING-LIKE PROTEIN 4"/>
    <property type="match status" value="1"/>
</dbReference>
<keyword evidence="2" id="KW-0863">Zinc-finger</keyword>